<comment type="caution">
    <text evidence="1">The sequence shown here is derived from an EMBL/GenBank/DDBJ whole genome shotgun (WGS) entry which is preliminary data.</text>
</comment>
<dbReference type="EMBL" id="JACVVK020000290">
    <property type="protein sequence ID" value="KAK7480007.1"/>
    <property type="molecule type" value="Genomic_DNA"/>
</dbReference>
<proteinExistence type="predicted"/>
<gene>
    <name evidence="1" type="ORF">BaRGS_00028740</name>
</gene>
<protein>
    <submittedName>
        <fullName evidence="1">Uncharacterized protein</fullName>
    </submittedName>
</protein>
<organism evidence="1 2">
    <name type="scientific">Batillaria attramentaria</name>
    <dbReference type="NCBI Taxonomy" id="370345"/>
    <lineage>
        <taxon>Eukaryota</taxon>
        <taxon>Metazoa</taxon>
        <taxon>Spiralia</taxon>
        <taxon>Lophotrochozoa</taxon>
        <taxon>Mollusca</taxon>
        <taxon>Gastropoda</taxon>
        <taxon>Caenogastropoda</taxon>
        <taxon>Sorbeoconcha</taxon>
        <taxon>Cerithioidea</taxon>
        <taxon>Batillariidae</taxon>
        <taxon>Batillaria</taxon>
    </lineage>
</organism>
<dbReference type="Proteomes" id="UP001519460">
    <property type="component" value="Unassembled WGS sequence"/>
</dbReference>
<name>A0ABD0JY55_9CAEN</name>
<dbReference type="AlphaFoldDB" id="A0ABD0JY55"/>
<keyword evidence="2" id="KW-1185">Reference proteome</keyword>
<sequence length="66" mass="7192">MEDGRLTSGLRPFHHLSGRAIAGFLKGARDERGGIMAAAVLRIRQTYIVNEPVSGADPWSTVIFKP</sequence>
<feature type="non-terminal residue" evidence="1">
    <location>
        <position position="66"/>
    </location>
</feature>
<evidence type="ECO:0000313" key="2">
    <source>
        <dbReference type="Proteomes" id="UP001519460"/>
    </source>
</evidence>
<accession>A0ABD0JY55</accession>
<reference evidence="1 2" key="1">
    <citation type="journal article" date="2023" name="Sci. Data">
        <title>Genome assembly of the Korean intertidal mud-creeper Batillaria attramentaria.</title>
        <authorList>
            <person name="Patra A.K."/>
            <person name="Ho P.T."/>
            <person name="Jun S."/>
            <person name="Lee S.J."/>
            <person name="Kim Y."/>
            <person name="Won Y.J."/>
        </authorList>
    </citation>
    <scope>NUCLEOTIDE SEQUENCE [LARGE SCALE GENOMIC DNA]</scope>
    <source>
        <strain evidence="1">Wonlab-2016</strain>
    </source>
</reference>
<evidence type="ECO:0000313" key="1">
    <source>
        <dbReference type="EMBL" id="KAK7480007.1"/>
    </source>
</evidence>